<organism evidence="2 3">
    <name type="scientific">Aldrovandia affinis</name>
    <dbReference type="NCBI Taxonomy" id="143900"/>
    <lineage>
        <taxon>Eukaryota</taxon>
        <taxon>Metazoa</taxon>
        <taxon>Chordata</taxon>
        <taxon>Craniata</taxon>
        <taxon>Vertebrata</taxon>
        <taxon>Euteleostomi</taxon>
        <taxon>Actinopterygii</taxon>
        <taxon>Neopterygii</taxon>
        <taxon>Teleostei</taxon>
        <taxon>Notacanthiformes</taxon>
        <taxon>Halosauridae</taxon>
        <taxon>Aldrovandia</taxon>
    </lineage>
</organism>
<sequence length="71" mass="7794">MLRSVDQADQCCPEHTSTHQTSAIEIQEFRSGVRDIAKVVPCQDGSPAGSRFTPPSPYITETQRLYGDLAV</sequence>
<evidence type="ECO:0000313" key="3">
    <source>
        <dbReference type="Proteomes" id="UP001221898"/>
    </source>
</evidence>
<proteinExistence type="predicted"/>
<name>A0AAD7WEW3_9TELE</name>
<gene>
    <name evidence="2" type="ORF">AAFF_G00044920</name>
</gene>
<comment type="caution">
    <text evidence="2">The sequence shown here is derived from an EMBL/GenBank/DDBJ whole genome shotgun (WGS) entry which is preliminary data.</text>
</comment>
<dbReference type="EMBL" id="JAINUG010000125">
    <property type="protein sequence ID" value="KAJ8394482.1"/>
    <property type="molecule type" value="Genomic_DNA"/>
</dbReference>
<dbReference type="Proteomes" id="UP001221898">
    <property type="component" value="Unassembled WGS sequence"/>
</dbReference>
<evidence type="ECO:0000313" key="2">
    <source>
        <dbReference type="EMBL" id="KAJ8394482.1"/>
    </source>
</evidence>
<protein>
    <submittedName>
        <fullName evidence="2">Uncharacterized protein</fullName>
    </submittedName>
</protein>
<dbReference type="AlphaFoldDB" id="A0AAD7WEW3"/>
<feature type="region of interest" description="Disordered" evidence="1">
    <location>
        <begin position="1"/>
        <end position="23"/>
    </location>
</feature>
<reference evidence="2" key="1">
    <citation type="journal article" date="2023" name="Science">
        <title>Genome structures resolve the early diversification of teleost fishes.</title>
        <authorList>
            <person name="Parey E."/>
            <person name="Louis A."/>
            <person name="Montfort J."/>
            <person name="Bouchez O."/>
            <person name="Roques C."/>
            <person name="Iampietro C."/>
            <person name="Lluch J."/>
            <person name="Castinel A."/>
            <person name="Donnadieu C."/>
            <person name="Desvignes T."/>
            <person name="Floi Bucao C."/>
            <person name="Jouanno E."/>
            <person name="Wen M."/>
            <person name="Mejri S."/>
            <person name="Dirks R."/>
            <person name="Jansen H."/>
            <person name="Henkel C."/>
            <person name="Chen W.J."/>
            <person name="Zahm M."/>
            <person name="Cabau C."/>
            <person name="Klopp C."/>
            <person name="Thompson A.W."/>
            <person name="Robinson-Rechavi M."/>
            <person name="Braasch I."/>
            <person name="Lecointre G."/>
            <person name="Bobe J."/>
            <person name="Postlethwait J.H."/>
            <person name="Berthelot C."/>
            <person name="Roest Crollius H."/>
            <person name="Guiguen Y."/>
        </authorList>
    </citation>
    <scope>NUCLEOTIDE SEQUENCE</scope>
    <source>
        <strain evidence="2">NC1722</strain>
    </source>
</reference>
<keyword evidence="3" id="KW-1185">Reference proteome</keyword>
<accession>A0AAD7WEW3</accession>
<evidence type="ECO:0000256" key="1">
    <source>
        <dbReference type="SAM" id="MobiDB-lite"/>
    </source>
</evidence>